<evidence type="ECO:0000256" key="4">
    <source>
        <dbReference type="ARBA" id="ARBA00029440"/>
    </source>
</evidence>
<name>A0A0F9SD13_9ZZZZ</name>
<evidence type="ECO:0000259" key="5">
    <source>
        <dbReference type="Pfam" id="PF00389"/>
    </source>
</evidence>
<keyword evidence="3" id="KW-0520">NAD</keyword>
<dbReference type="PROSITE" id="PS00065">
    <property type="entry name" value="D_2_HYDROXYACID_DH_1"/>
    <property type="match status" value="1"/>
</dbReference>
<comment type="pathway">
    <text evidence="4">Amino-acid biosynthesis.</text>
</comment>
<protein>
    <recommendedName>
        <fullName evidence="8">Phosphoglycerate dehydrogenase</fullName>
    </recommendedName>
</protein>
<dbReference type="SUPFAM" id="SSF55021">
    <property type="entry name" value="ACT-like"/>
    <property type="match status" value="1"/>
</dbReference>
<dbReference type="Pfam" id="PF00389">
    <property type="entry name" value="2-Hacid_dh"/>
    <property type="match status" value="1"/>
</dbReference>
<keyword evidence="2" id="KW-0560">Oxidoreductase</keyword>
<accession>A0A0F9SD13</accession>
<evidence type="ECO:0000259" key="6">
    <source>
        <dbReference type="Pfam" id="PF02826"/>
    </source>
</evidence>
<dbReference type="PANTHER" id="PTHR43761">
    <property type="entry name" value="D-ISOMER SPECIFIC 2-HYDROXYACID DEHYDROGENASE FAMILY PROTEIN (AFU_ORTHOLOGUE AFUA_1G13630)"/>
    <property type="match status" value="1"/>
</dbReference>
<sequence length="399" mass="44411">MYTVQLYDQLSESGLDKFSSEYQLGNNWAFPDVVLLRSFDLANQVEFVNGFDRRSWPELKAVGRAGIGTNNIPVDQLTAAGIPVFNTPGANSNAVKELVIAGLFLATRNIYQACEFVQDIEGTDTEINEKVEIGKKQFKGREISGRTLGIIGLGNIGAAVANAAVALGMNVIGYDEYLTVENAWHVSTKVRRATTLYDVLLISDFLSLHVPLNDETRNMINQNALRFLPDGITILNFARKGIIDEIALCEELRDGRIHTYVCDFPSNALKEFGPRRVIALPHLGASTEEANDNCTTMVVNQIREFIEHGNIENSVNFPTVVVPSDTQFRLVIAHKNVPNSLNRIMAMIEHNIEHMVNKSRNEIAYTVIDTDYQITNVEAIRAIPEVLSARNIHFDTIMS</sequence>
<evidence type="ECO:0000256" key="2">
    <source>
        <dbReference type="ARBA" id="ARBA00023002"/>
    </source>
</evidence>
<dbReference type="PANTHER" id="PTHR43761:SF1">
    <property type="entry name" value="D-ISOMER SPECIFIC 2-HYDROXYACID DEHYDROGENASE CATALYTIC DOMAIN-CONTAINING PROTEIN-RELATED"/>
    <property type="match status" value="1"/>
</dbReference>
<dbReference type="CDD" id="cd12174">
    <property type="entry name" value="PGDH_like_3"/>
    <property type="match status" value="1"/>
</dbReference>
<comment type="similarity">
    <text evidence="1">Belongs to the D-isomer specific 2-hydroxyacid dehydrogenase family.</text>
</comment>
<dbReference type="Pfam" id="PF02826">
    <property type="entry name" value="2-Hacid_dh_C"/>
    <property type="match status" value="1"/>
</dbReference>
<gene>
    <name evidence="7" type="ORF">LCGC14_0534060</name>
</gene>
<feature type="domain" description="D-isomer specific 2-hydroxyacid dehydrogenase NAD-binding" evidence="6">
    <location>
        <begin position="115"/>
        <end position="284"/>
    </location>
</feature>
<dbReference type="GO" id="GO:0016616">
    <property type="term" value="F:oxidoreductase activity, acting on the CH-OH group of donors, NAD or NADP as acceptor"/>
    <property type="evidence" value="ECO:0007669"/>
    <property type="project" value="InterPro"/>
</dbReference>
<feature type="domain" description="D-isomer specific 2-hydroxyacid dehydrogenase catalytic" evidence="5">
    <location>
        <begin position="57"/>
        <end position="316"/>
    </location>
</feature>
<comment type="caution">
    <text evidence="7">The sequence shown here is derived from an EMBL/GenBank/DDBJ whole genome shotgun (WGS) entry which is preliminary data.</text>
</comment>
<organism evidence="7">
    <name type="scientific">marine sediment metagenome</name>
    <dbReference type="NCBI Taxonomy" id="412755"/>
    <lineage>
        <taxon>unclassified sequences</taxon>
        <taxon>metagenomes</taxon>
        <taxon>ecological metagenomes</taxon>
    </lineage>
</organism>
<dbReference type="InterPro" id="IPR006139">
    <property type="entry name" value="D-isomer_2_OHA_DH_cat_dom"/>
</dbReference>
<reference evidence="7" key="1">
    <citation type="journal article" date="2015" name="Nature">
        <title>Complex archaea that bridge the gap between prokaryotes and eukaryotes.</title>
        <authorList>
            <person name="Spang A."/>
            <person name="Saw J.H."/>
            <person name="Jorgensen S.L."/>
            <person name="Zaremba-Niedzwiedzka K."/>
            <person name="Martijn J."/>
            <person name="Lind A.E."/>
            <person name="van Eijk R."/>
            <person name="Schleper C."/>
            <person name="Guy L."/>
            <person name="Ettema T.J."/>
        </authorList>
    </citation>
    <scope>NUCLEOTIDE SEQUENCE</scope>
</reference>
<proteinExistence type="inferred from homology"/>
<dbReference type="InterPro" id="IPR045865">
    <property type="entry name" value="ACT-like_dom_sf"/>
</dbReference>
<dbReference type="InterPro" id="IPR036291">
    <property type="entry name" value="NAD(P)-bd_dom_sf"/>
</dbReference>
<dbReference type="PROSITE" id="PS00670">
    <property type="entry name" value="D_2_HYDROXYACID_DH_2"/>
    <property type="match status" value="1"/>
</dbReference>
<dbReference type="InterPro" id="IPR029752">
    <property type="entry name" value="D-isomer_DH_CS1"/>
</dbReference>
<dbReference type="InterPro" id="IPR006140">
    <property type="entry name" value="D-isomer_DH_NAD-bd"/>
</dbReference>
<evidence type="ECO:0000313" key="7">
    <source>
        <dbReference type="EMBL" id="KKN60207.1"/>
    </source>
</evidence>
<dbReference type="SUPFAM" id="SSF52283">
    <property type="entry name" value="Formate/glycerate dehydrogenase catalytic domain-like"/>
    <property type="match status" value="1"/>
</dbReference>
<dbReference type="SUPFAM" id="SSF51735">
    <property type="entry name" value="NAD(P)-binding Rossmann-fold domains"/>
    <property type="match status" value="1"/>
</dbReference>
<evidence type="ECO:0000256" key="3">
    <source>
        <dbReference type="ARBA" id="ARBA00023027"/>
    </source>
</evidence>
<dbReference type="EMBL" id="LAZR01000702">
    <property type="protein sequence ID" value="KKN60207.1"/>
    <property type="molecule type" value="Genomic_DNA"/>
</dbReference>
<dbReference type="InterPro" id="IPR029753">
    <property type="entry name" value="D-isomer_DH_CS"/>
</dbReference>
<evidence type="ECO:0008006" key="8">
    <source>
        <dbReference type="Google" id="ProtNLM"/>
    </source>
</evidence>
<dbReference type="Gene3D" id="3.30.70.260">
    <property type="match status" value="1"/>
</dbReference>
<dbReference type="GO" id="GO:0051287">
    <property type="term" value="F:NAD binding"/>
    <property type="evidence" value="ECO:0007669"/>
    <property type="project" value="InterPro"/>
</dbReference>
<evidence type="ECO:0000256" key="1">
    <source>
        <dbReference type="ARBA" id="ARBA00005854"/>
    </source>
</evidence>
<dbReference type="InterPro" id="IPR050418">
    <property type="entry name" value="D-iso_2-hydroxyacid_DH_PdxB"/>
</dbReference>
<dbReference type="AlphaFoldDB" id="A0A0F9SD13"/>
<dbReference type="Gene3D" id="3.40.50.720">
    <property type="entry name" value="NAD(P)-binding Rossmann-like Domain"/>
    <property type="match status" value="2"/>
</dbReference>